<dbReference type="PANTHER" id="PTHR10704:SF44">
    <property type="entry name" value="LD35051P-RELATED"/>
    <property type="match status" value="1"/>
</dbReference>
<dbReference type="Gene3D" id="3.40.50.300">
    <property type="entry name" value="P-loop containing nucleotide triphosphate hydrolases"/>
    <property type="match status" value="1"/>
</dbReference>
<dbReference type="EC" id="2.8.2.-" evidence="1"/>
<dbReference type="RefSeq" id="WP_390294286.1">
    <property type="nucleotide sequence ID" value="NZ_JBHSFU010000004.1"/>
</dbReference>
<dbReference type="SUPFAM" id="SSF52540">
    <property type="entry name" value="P-loop containing nucleoside triphosphate hydrolases"/>
    <property type="match status" value="1"/>
</dbReference>
<keyword evidence="2" id="KW-1185">Reference proteome</keyword>
<dbReference type="Pfam" id="PF13469">
    <property type="entry name" value="Sulfotransfer_3"/>
    <property type="match status" value="1"/>
</dbReference>
<organism evidence="1 2">
    <name type="scientific">Virgibacillus kekensis</name>
    <dbReference type="NCBI Taxonomy" id="202261"/>
    <lineage>
        <taxon>Bacteria</taxon>
        <taxon>Bacillati</taxon>
        <taxon>Bacillota</taxon>
        <taxon>Bacilli</taxon>
        <taxon>Bacillales</taxon>
        <taxon>Bacillaceae</taxon>
        <taxon>Virgibacillus</taxon>
    </lineage>
</organism>
<dbReference type="InterPro" id="IPR051135">
    <property type="entry name" value="Gal/GlcNAc/GalNAc_ST"/>
</dbReference>
<dbReference type="GO" id="GO:0016740">
    <property type="term" value="F:transferase activity"/>
    <property type="evidence" value="ECO:0007669"/>
    <property type="project" value="UniProtKB-KW"/>
</dbReference>
<protein>
    <submittedName>
        <fullName evidence="1">Sulfotransferase family protein</fullName>
        <ecNumber evidence="1">2.8.2.-</ecNumber>
    </submittedName>
</protein>
<proteinExistence type="predicted"/>
<reference evidence="2" key="1">
    <citation type="journal article" date="2019" name="Int. J. Syst. Evol. Microbiol.">
        <title>The Global Catalogue of Microorganisms (GCM) 10K type strain sequencing project: providing services to taxonomists for standard genome sequencing and annotation.</title>
        <authorList>
            <consortium name="The Broad Institute Genomics Platform"/>
            <consortium name="The Broad Institute Genome Sequencing Center for Infectious Disease"/>
            <person name="Wu L."/>
            <person name="Ma J."/>
        </authorList>
    </citation>
    <scope>NUCLEOTIDE SEQUENCE [LARGE SCALE GENOMIC DNA]</scope>
    <source>
        <strain evidence="2">CGMCC 4.7426</strain>
    </source>
</reference>
<dbReference type="PANTHER" id="PTHR10704">
    <property type="entry name" value="CARBOHYDRATE SULFOTRANSFERASE"/>
    <property type="match status" value="1"/>
</dbReference>
<name>A0ABV9DIV2_9BACI</name>
<evidence type="ECO:0000313" key="1">
    <source>
        <dbReference type="EMBL" id="MFC4558008.1"/>
    </source>
</evidence>
<dbReference type="EMBL" id="JBHSFU010000004">
    <property type="protein sequence ID" value="MFC4558008.1"/>
    <property type="molecule type" value="Genomic_DNA"/>
</dbReference>
<dbReference type="InterPro" id="IPR027417">
    <property type="entry name" value="P-loop_NTPase"/>
</dbReference>
<dbReference type="Proteomes" id="UP001595989">
    <property type="component" value="Unassembled WGS sequence"/>
</dbReference>
<sequence length="331" mass="39286">MHQSPIFLIGNHKSGTSLLRSLLDSHEDLFVIPNEIHPFKHLGYWIDYDMRKNYPKQLSVREKVRNFKEWIEYSNQAFDKYADSDTRNIWDLDLLNNLVKQRLETDQEISDKDLVDFFLETPYQLIQKKPIPQNKRIVEKSVEHGEFAADLQKMYPHAKFVHIIRNPYSNLVSIRKYIGRNKFPFLRDPVNALYNSYYYLEKNQRIIDNYFVIRYEDLLTKPDETISEIAEFLGIPNQNSLYQPSSLGGNWAGNSTNNVEFKGISAKNINSWKTNITDIEIKLVNKLFSQILSKYNYEKLEPSESFWKRDKAEDNLKSYIGNRLFPRFYLK</sequence>
<evidence type="ECO:0000313" key="2">
    <source>
        <dbReference type="Proteomes" id="UP001595989"/>
    </source>
</evidence>
<accession>A0ABV9DIV2</accession>
<gene>
    <name evidence="1" type="ORF">ACFO3D_07280</name>
</gene>
<comment type="caution">
    <text evidence="1">The sequence shown here is derived from an EMBL/GenBank/DDBJ whole genome shotgun (WGS) entry which is preliminary data.</text>
</comment>
<keyword evidence="1" id="KW-0808">Transferase</keyword>